<dbReference type="Gene3D" id="3.40.50.720">
    <property type="entry name" value="NAD(P)-binding Rossmann-like Domain"/>
    <property type="match status" value="1"/>
</dbReference>
<evidence type="ECO:0000313" key="3">
    <source>
        <dbReference type="Proteomes" id="UP000033966"/>
    </source>
</evidence>
<dbReference type="PANTHER" id="PTHR43377">
    <property type="entry name" value="BILIVERDIN REDUCTASE A"/>
    <property type="match status" value="1"/>
</dbReference>
<dbReference type="Pfam" id="PF01408">
    <property type="entry name" value="GFO_IDH_MocA"/>
    <property type="match status" value="1"/>
</dbReference>
<organism evidence="2 3">
    <name type="scientific">Candidatus Jorgensenbacteria bacterium GW2011_GWA2_45_13</name>
    <dbReference type="NCBI Taxonomy" id="1618662"/>
    <lineage>
        <taxon>Bacteria</taxon>
        <taxon>Candidatus Joergenseniibacteriota</taxon>
    </lineage>
</organism>
<dbReference type="EMBL" id="LCKF01000015">
    <property type="protein sequence ID" value="KKT91257.1"/>
    <property type="molecule type" value="Genomic_DNA"/>
</dbReference>
<evidence type="ECO:0000259" key="1">
    <source>
        <dbReference type="Pfam" id="PF01408"/>
    </source>
</evidence>
<reference evidence="2 3" key="1">
    <citation type="journal article" date="2015" name="Nature">
        <title>rRNA introns, odd ribosomes, and small enigmatic genomes across a large radiation of phyla.</title>
        <authorList>
            <person name="Brown C.T."/>
            <person name="Hug L.A."/>
            <person name="Thomas B.C."/>
            <person name="Sharon I."/>
            <person name="Castelle C.J."/>
            <person name="Singh A."/>
            <person name="Wilkins M.J."/>
            <person name="Williams K.H."/>
            <person name="Banfield J.F."/>
        </authorList>
    </citation>
    <scope>NUCLEOTIDE SEQUENCE [LARGE SCALE GENOMIC DNA]</scope>
</reference>
<protein>
    <recommendedName>
        <fullName evidence="1">Gfo/Idh/MocA-like oxidoreductase N-terminal domain-containing protein</fullName>
    </recommendedName>
</protein>
<dbReference type="PANTHER" id="PTHR43377:SF2">
    <property type="entry name" value="BINDING ROSSMANN FOLD OXIDOREDUCTASE, PUTATIVE (AFU_ORTHOLOGUE AFUA_4G00560)-RELATED"/>
    <property type="match status" value="1"/>
</dbReference>
<comment type="caution">
    <text evidence="2">The sequence shown here is derived from an EMBL/GenBank/DDBJ whole genome shotgun (WGS) entry which is preliminary data.</text>
</comment>
<dbReference type="InterPro" id="IPR000683">
    <property type="entry name" value="Gfo/Idh/MocA-like_OxRdtase_N"/>
</dbReference>
<proteinExistence type="predicted"/>
<name>A0A0G1NDR2_9BACT</name>
<dbReference type="InterPro" id="IPR051450">
    <property type="entry name" value="Gfo/Idh/MocA_Oxidoreductases"/>
</dbReference>
<dbReference type="AlphaFoldDB" id="A0A0G1NDR2"/>
<dbReference type="InterPro" id="IPR036291">
    <property type="entry name" value="NAD(P)-bd_dom_sf"/>
</dbReference>
<dbReference type="SUPFAM" id="SSF51735">
    <property type="entry name" value="NAD(P)-binding Rossmann-fold domains"/>
    <property type="match status" value="1"/>
</dbReference>
<sequence length="378" mass="42851">MKKDLKIAIIGGCGYWSERNHHKHILELKQRLPVKLGAIVDPIDPRSVKTNKNMQKLWTVDKPVWLNPRDFQNTNELIKNLQQRHKIDVVIIASNPCTHFEYGIACMKYGINVICDKPIVSNYNAATCVMAASTIRKKFDLLLKAYSLAKKRQPNLLFHSILRRRSLESFNKTARELHEVYKKTGAGINNMTILINGGVYKLPAELNNQGAHGYLDGIGSLSHSAYHYIDVLSWFLSAAPGKAVKIVPSLNYVTRIKDYLDSEAYMQIARIIKADSKSLTLPVLPEAVLGCELNSGFTFTMKDMNDIPVGTISFLYNHTSFAPRVNTYDESNREPMDHKGGGRISHCFIDIHQEGLQNWQIIKNDVASEKNTIRWLQN</sequence>
<gene>
    <name evidence="2" type="ORF">UW92_C0015G0007</name>
</gene>
<feature type="domain" description="Gfo/Idh/MocA-like oxidoreductase N-terminal" evidence="1">
    <location>
        <begin position="5"/>
        <end position="131"/>
    </location>
</feature>
<dbReference type="GO" id="GO:0000166">
    <property type="term" value="F:nucleotide binding"/>
    <property type="evidence" value="ECO:0007669"/>
    <property type="project" value="InterPro"/>
</dbReference>
<evidence type="ECO:0000313" key="2">
    <source>
        <dbReference type="EMBL" id="KKT91257.1"/>
    </source>
</evidence>
<accession>A0A0G1NDR2</accession>
<dbReference type="Proteomes" id="UP000033966">
    <property type="component" value="Unassembled WGS sequence"/>
</dbReference>